<comment type="cofactor">
    <cofactor evidence="2">
        <name>Mg(2+)</name>
        <dbReference type="ChEBI" id="CHEBI:18420"/>
    </cofactor>
</comment>
<comment type="similarity">
    <text evidence="4 14">Belongs to the D-alanine--D-alanine ligase family.</text>
</comment>
<keyword evidence="11 14" id="KW-0573">Peptidoglycan synthesis</keyword>
<evidence type="ECO:0000256" key="10">
    <source>
        <dbReference type="ARBA" id="ARBA00022960"/>
    </source>
</evidence>
<evidence type="ECO:0000256" key="8">
    <source>
        <dbReference type="ARBA" id="ARBA00022741"/>
    </source>
</evidence>
<dbReference type="Pfam" id="PF07478">
    <property type="entry name" value="Dala_Dala_lig_C"/>
    <property type="match status" value="1"/>
</dbReference>
<dbReference type="PROSITE" id="PS00843">
    <property type="entry name" value="DALA_DALA_LIGASE_1"/>
    <property type="match status" value="1"/>
</dbReference>
<protein>
    <recommendedName>
        <fullName evidence="5 14">D-alanine--D-alanine ligase</fullName>
        <ecNumber evidence="5 14">6.3.2.4</ecNumber>
    </recommendedName>
    <alternativeName>
        <fullName evidence="14">D-Ala-D-Ala ligase</fullName>
    </alternativeName>
    <alternativeName>
        <fullName evidence="14">D-alanylalanine synthetase</fullName>
    </alternativeName>
</protein>
<keyword evidence="12 14" id="KW-0961">Cell wall biogenesis/degradation</keyword>
<dbReference type="HAMAP" id="MF_00047">
    <property type="entry name" value="Dala_Dala_lig"/>
    <property type="match status" value="1"/>
</dbReference>
<evidence type="ECO:0000256" key="11">
    <source>
        <dbReference type="ARBA" id="ARBA00022984"/>
    </source>
</evidence>
<comment type="cofactor">
    <cofactor evidence="1">
        <name>Mn(2+)</name>
        <dbReference type="ChEBI" id="CHEBI:29035"/>
    </cofactor>
</comment>
<dbReference type="EMBL" id="BAABJX010000048">
    <property type="protein sequence ID" value="GAA4844038.1"/>
    <property type="molecule type" value="Genomic_DNA"/>
</dbReference>
<dbReference type="NCBIfam" id="TIGR01205">
    <property type="entry name" value="D_ala_D_alaTIGR"/>
    <property type="match status" value="1"/>
</dbReference>
<evidence type="ECO:0000256" key="7">
    <source>
        <dbReference type="ARBA" id="ARBA00022598"/>
    </source>
</evidence>
<dbReference type="InterPro" id="IPR011127">
    <property type="entry name" value="Dala_Dala_lig_N"/>
</dbReference>
<dbReference type="InterPro" id="IPR013815">
    <property type="entry name" value="ATP_grasp_subdomain_1"/>
</dbReference>
<dbReference type="InterPro" id="IPR000291">
    <property type="entry name" value="D-Ala_lig_Van_CS"/>
</dbReference>
<evidence type="ECO:0000256" key="4">
    <source>
        <dbReference type="ARBA" id="ARBA00010871"/>
    </source>
</evidence>
<dbReference type="SUPFAM" id="SSF56059">
    <property type="entry name" value="Glutathione synthetase ATP-binding domain-like"/>
    <property type="match status" value="1"/>
</dbReference>
<organism evidence="17 18">
    <name type="scientific">Algivirga pacifica</name>
    <dbReference type="NCBI Taxonomy" id="1162670"/>
    <lineage>
        <taxon>Bacteria</taxon>
        <taxon>Pseudomonadati</taxon>
        <taxon>Bacteroidota</taxon>
        <taxon>Cytophagia</taxon>
        <taxon>Cytophagales</taxon>
        <taxon>Flammeovirgaceae</taxon>
        <taxon>Algivirga</taxon>
    </lineage>
</organism>
<evidence type="ECO:0000256" key="1">
    <source>
        <dbReference type="ARBA" id="ARBA00001936"/>
    </source>
</evidence>
<evidence type="ECO:0000256" key="2">
    <source>
        <dbReference type="ARBA" id="ARBA00001946"/>
    </source>
</evidence>
<evidence type="ECO:0000256" key="9">
    <source>
        <dbReference type="ARBA" id="ARBA00022840"/>
    </source>
</evidence>
<dbReference type="Proteomes" id="UP001500298">
    <property type="component" value="Unassembled WGS sequence"/>
</dbReference>
<evidence type="ECO:0000313" key="17">
    <source>
        <dbReference type="EMBL" id="GAA4844038.1"/>
    </source>
</evidence>
<evidence type="ECO:0000256" key="14">
    <source>
        <dbReference type="HAMAP-Rule" id="MF_00047"/>
    </source>
</evidence>
<evidence type="ECO:0000259" key="16">
    <source>
        <dbReference type="PROSITE" id="PS50975"/>
    </source>
</evidence>
<gene>
    <name evidence="14" type="primary">ddl</name>
    <name evidence="17" type="ORF">GCM10023331_31250</name>
</gene>
<sequence>MKKNVAVVMGGYSSEYVISMQSGNVIYNHVDREKFTPYRVVIERKSWYVLLEDETKIEIDKNDFSFILDGAKVTFDVAYNVIHGTPGEDGKLPGYWDMLEIPYTSCAPFEAALTFNKRECIAVARQYNIPTAESVFLSAGDQYDTQEIIDKVGLPCFVKPNRAGSSFGVSKVKEAAQLPEAIAVALKEDSQILIESFLDGVEVSVGTMKKEGEIFVFPMTEIRTENEFFDFQAKYEGGAQEITPAEVPDNVTQTVRELAAKVYKAMNLRGIVRTDFIIVDGKPNMLEINTIPGMSTESILPQQARYLGISLEELVTFALESTLHDAVSVS</sequence>
<comment type="pathway">
    <text evidence="14">Cell wall biogenesis; peptidoglycan biosynthesis.</text>
</comment>
<dbReference type="Gene3D" id="3.40.50.20">
    <property type="match status" value="1"/>
</dbReference>
<dbReference type="InterPro" id="IPR016185">
    <property type="entry name" value="PreATP-grasp_dom_sf"/>
</dbReference>
<name>A0ABP9DFY5_9BACT</name>
<comment type="subcellular location">
    <subcellularLocation>
        <location evidence="3 14">Cytoplasm</location>
    </subcellularLocation>
</comment>
<keyword evidence="10 14" id="KW-0133">Cell shape</keyword>
<dbReference type="RefSeq" id="WP_345373459.1">
    <property type="nucleotide sequence ID" value="NZ_BAABJX010000048.1"/>
</dbReference>
<dbReference type="PANTHER" id="PTHR23132">
    <property type="entry name" value="D-ALANINE--D-ALANINE LIGASE"/>
    <property type="match status" value="1"/>
</dbReference>
<dbReference type="Pfam" id="PF01820">
    <property type="entry name" value="Dala_Dala_lig_N"/>
    <property type="match status" value="1"/>
</dbReference>
<feature type="domain" description="ATP-grasp" evidence="16">
    <location>
        <begin position="121"/>
        <end position="320"/>
    </location>
</feature>
<dbReference type="PIRSF" id="PIRSF039102">
    <property type="entry name" value="Ddl/VanB"/>
    <property type="match status" value="1"/>
</dbReference>
<evidence type="ECO:0000256" key="12">
    <source>
        <dbReference type="ARBA" id="ARBA00023316"/>
    </source>
</evidence>
<dbReference type="NCBIfam" id="NF002378">
    <property type="entry name" value="PRK01372.1"/>
    <property type="match status" value="1"/>
</dbReference>
<keyword evidence="6 14" id="KW-0963">Cytoplasm</keyword>
<dbReference type="SUPFAM" id="SSF52440">
    <property type="entry name" value="PreATP-grasp domain"/>
    <property type="match status" value="1"/>
</dbReference>
<evidence type="ECO:0000256" key="3">
    <source>
        <dbReference type="ARBA" id="ARBA00004496"/>
    </source>
</evidence>
<dbReference type="PROSITE" id="PS50975">
    <property type="entry name" value="ATP_GRASP"/>
    <property type="match status" value="1"/>
</dbReference>
<dbReference type="InterPro" id="IPR005905">
    <property type="entry name" value="D_ala_D_ala"/>
</dbReference>
<keyword evidence="8 15" id="KW-0547">Nucleotide-binding</keyword>
<dbReference type="InterPro" id="IPR011761">
    <property type="entry name" value="ATP-grasp"/>
</dbReference>
<evidence type="ECO:0000256" key="15">
    <source>
        <dbReference type="PROSITE-ProRule" id="PRU00409"/>
    </source>
</evidence>
<evidence type="ECO:0000256" key="5">
    <source>
        <dbReference type="ARBA" id="ARBA00012216"/>
    </source>
</evidence>
<comment type="caution">
    <text evidence="17">The sequence shown here is derived from an EMBL/GenBank/DDBJ whole genome shotgun (WGS) entry which is preliminary data.</text>
</comment>
<reference evidence="18" key="1">
    <citation type="journal article" date="2019" name="Int. J. Syst. Evol. Microbiol.">
        <title>The Global Catalogue of Microorganisms (GCM) 10K type strain sequencing project: providing services to taxonomists for standard genome sequencing and annotation.</title>
        <authorList>
            <consortium name="The Broad Institute Genomics Platform"/>
            <consortium name="The Broad Institute Genome Sequencing Center for Infectious Disease"/>
            <person name="Wu L."/>
            <person name="Ma J."/>
        </authorList>
    </citation>
    <scope>NUCLEOTIDE SEQUENCE [LARGE SCALE GENOMIC DNA]</scope>
    <source>
        <strain evidence="18">JCM 18326</strain>
    </source>
</reference>
<dbReference type="EC" id="6.3.2.4" evidence="5 14"/>
<dbReference type="GO" id="GO:0016874">
    <property type="term" value="F:ligase activity"/>
    <property type="evidence" value="ECO:0007669"/>
    <property type="project" value="UniProtKB-KW"/>
</dbReference>
<evidence type="ECO:0000256" key="6">
    <source>
        <dbReference type="ARBA" id="ARBA00022490"/>
    </source>
</evidence>
<dbReference type="InterPro" id="IPR011095">
    <property type="entry name" value="Dala_Dala_lig_C"/>
</dbReference>
<dbReference type="PANTHER" id="PTHR23132:SF23">
    <property type="entry name" value="D-ALANINE--D-ALANINE LIGASE B"/>
    <property type="match status" value="1"/>
</dbReference>
<proteinExistence type="inferred from homology"/>
<dbReference type="NCBIfam" id="NF002527">
    <property type="entry name" value="PRK01966.1-3"/>
    <property type="match status" value="1"/>
</dbReference>
<accession>A0ABP9DFY5</accession>
<comment type="catalytic activity">
    <reaction evidence="13 14">
        <text>2 D-alanine + ATP = D-alanyl-D-alanine + ADP + phosphate + H(+)</text>
        <dbReference type="Rhea" id="RHEA:11224"/>
        <dbReference type="ChEBI" id="CHEBI:15378"/>
        <dbReference type="ChEBI" id="CHEBI:30616"/>
        <dbReference type="ChEBI" id="CHEBI:43474"/>
        <dbReference type="ChEBI" id="CHEBI:57416"/>
        <dbReference type="ChEBI" id="CHEBI:57822"/>
        <dbReference type="ChEBI" id="CHEBI:456216"/>
        <dbReference type="EC" id="6.3.2.4"/>
    </reaction>
</comment>
<evidence type="ECO:0000256" key="13">
    <source>
        <dbReference type="ARBA" id="ARBA00047614"/>
    </source>
</evidence>
<comment type="function">
    <text evidence="14">Cell wall formation.</text>
</comment>
<keyword evidence="9 15" id="KW-0067">ATP-binding</keyword>
<dbReference type="Gene3D" id="3.30.470.20">
    <property type="entry name" value="ATP-grasp fold, B domain"/>
    <property type="match status" value="1"/>
</dbReference>
<keyword evidence="7 14" id="KW-0436">Ligase</keyword>
<dbReference type="Gene3D" id="3.30.1490.20">
    <property type="entry name" value="ATP-grasp fold, A domain"/>
    <property type="match status" value="1"/>
</dbReference>
<dbReference type="SMART" id="SM01209">
    <property type="entry name" value="GARS_A"/>
    <property type="match status" value="1"/>
</dbReference>
<evidence type="ECO:0000313" key="18">
    <source>
        <dbReference type="Proteomes" id="UP001500298"/>
    </source>
</evidence>
<keyword evidence="18" id="KW-1185">Reference proteome</keyword>